<comment type="catalytic activity">
    <reaction evidence="1">
        <text>ATP + H2O = ADP + phosphate + H(+)</text>
        <dbReference type="Rhea" id="RHEA:13065"/>
        <dbReference type="ChEBI" id="CHEBI:15377"/>
        <dbReference type="ChEBI" id="CHEBI:15378"/>
        <dbReference type="ChEBI" id="CHEBI:30616"/>
        <dbReference type="ChEBI" id="CHEBI:43474"/>
        <dbReference type="ChEBI" id="CHEBI:456216"/>
        <dbReference type="EC" id="5.6.2.3"/>
    </reaction>
</comment>
<reference evidence="4" key="1">
    <citation type="journal article" date="2016" name="Nat. Genet.">
        <title>A high-quality carrot genome assembly provides new insights into carotenoid accumulation and asterid genome evolution.</title>
        <authorList>
            <person name="Iorizzo M."/>
            <person name="Ellison S."/>
            <person name="Senalik D."/>
            <person name="Zeng P."/>
            <person name="Satapoomin P."/>
            <person name="Huang J."/>
            <person name="Bowman M."/>
            <person name="Iovene M."/>
            <person name="Sanseverino W."/>
            <person name="Cavagnaro P."/>
            <person name="Yildiz M."/>
            <person name="Macko-Podgorni A."/>
            <person name="Moranska E."/>
            <person name="Grzebelus E."/>
            <person name="Grzebelus D."/>
            <person name="Ashrafi H."/>
            <person name="Zheng Z."/>
            <person name="Cheng S."/>
            <person name="Spooner D."/>
            <person name="Van Deynze A."/>
            <person name="Simon P."/>
        </authorList>
    </citation>
    <scope>NUCLEOTIDE SEQUENCE</scope>
    <source>
        <tissue evidence="4">Leaf</tissue>
    </source>
</reference>
<reference evidence="4" key="2">
    <citation type="submission" date="2022-03" db="EMBL/GenBank/DDBJ databases">
        <title>Draft title - Genomic analysis of global carrot germplasm unveils the trajectory of domestication and the origin of high carotenoid orange carrot.</title>
        <authorList>
            <person name="Iorizzo M."/>
            <person name="Ellison S."/>
            <person name="Senalik D."/>
            <person name="Macko-Podgorni A."/>
            <person name="Grzebelus D."/>
            <person name="Bostan H."/>
            <person name="Rolling W."/>
            <person name="Curaba J."/>
            <person name="Simon P."/>
        </authorList>
    </citation>
    <scope>NUCLEOTIDE SEQUENCE</scope>
    <source>
        <tissue evidence="4">Leaf</tissue>
    </source>
</reference>
<dbReference type="GO" id="GO:0006281">
    <property type="term" value="P:DNA repair"/>
    <property type="evidence" value="ECO:0007669"/>
    <property type="project" value="UniProtKB-KW"/>
</dbReference>
<dbReference type="InterPro" id="IPR027417">
    <property type="entry name" value="P-loop_NTPase"/>
</dbReference>
<evidence type="ECO:0000259" key="2">
    <source>
        <dbReference type="Pfam" id="PF05970"/>
    </source>
</evidence>
<sequence>MQHRYAFECVDRSLRDIMAAVDPDRANKPFGGITVVFGGDFRQILPFIPKAGRLEIVGATLNNSPLWEHCQVFILWRNMRLHHGNTDEQNSLIRDFSEWQLKVGDGKVEPISKKDHLSEVLFKLPGQHVQHSEETPIQDLIDVVYPDFLNNIGSPQYFSSRAILTPTNVVVDDINYAILDQLPGQTHTFFSQDSLEDQGAEENDFDESFPVEYLNSLNMPCIPKHELKLNIGTPVMLMRNLNQINGLCNGTRMIVTESRQSVTNFLTSSAYPFGRSSFSPPDSSPLALGLSLLFRSIEAFVSFVSSTPKSFLAT</sequence>
<dbReference type="Pfam" id="PF05970">
    <property type="entry name" value="PIF1"/>
    <property type="match status" value="1"/>
</dbReference>
<dbReference type="GO" id="GO:0006310">
    <property type="term" value="P:DNA recombination"/>
    <property type="evidence" value="ECO:0007669"/>
    <property type="project" value="UniProtKB-KW"/>
</dbReference>
<dbReference type="GO" id="GO:0000723">
    <property type="term" value="P:telomere maintenance"/>
    <property type="evidence" value="ECO:0007669"/>
    <property type="project" value="InterPro"/>
</dbReference>
<feature type="domain" description="DNA helicase Pif1-like 2B" evidence="3">
    <location>
        <begin position="212"/>
        <end position="257"/>
    </location>
</feature>
<dbReference type="Proteomes" id="UP000077755">
    <property type="component" value="Chromosome 9"/>
</dbReference>
<proteinExistence type="inferred from homology"/>
<organism evidence="4 5">
    <name type="scientific">Daucus carota subsp. sativus</name>
    <name type="common">Carrot</name>
    <dbReference type="NCBI Taxonomy" id="79200"/>
    <lineage>
        <taxon>Eukaryota</taxon>
        <taxon>Viridiplantae</taxon>
        <taxon>Streptophyta</taxon>
        <taxon>Embryophyta</taxon>
        <taxon>Tracheophyta</taxon>
        <taxon>Spermatophyta</taxon>
        <taxon>Magnoliopsida</taxon>
        <taxon>eudicotyledons</taxon>
        <taxon>Gunneridae</taxon>
        <taxon>Pentapetalae</taxon>
        <taxon>asterids</taxon>
        <taxon>campanulids</taxon>
        <taxon>Apiales</taxon>
        <taxon>Apiaceae</taxon>
        <taxon>Apioideae</taxon>
        <taxon>Scandiceae</taxon>
        <taxon>Daucinae</taxon>
        <taxon>Daucus</taxon>
        <taxon>Daucus sect. Daucus</taxon>
    </lineage>
</organism>
<feature type="domain" description="DNA helicase Pif1-like DEAD-box helicase" evidence="2">
    <location>
        <begin position="1"/>
        <end position="109"/>
    </location>
</feature>
<dbReference type="GO" id="GO:0043139">
    <property type="term" value="F:5'-3' DNA helicase activity"/>
    <property type="evidence" value="ECO:0007669"/>
    <property type="project" value="UniProtKB-EC"/>
</dbReference>
<evidence type="ECO:0000256" key="1">
    <source>
        <dbReference type="RuleBase" id="RU363044"/>
    </source>
</evidence>
<dbReference type="SUPFAM" id="SSF52540">
    <property type="entry name" value="P-loop containing nucleoside triphosphate hydrolases"/>
    <property type="match status" value="1"/>
</dbReference>
<keyword evidence="1" id="KW-0227">DNA damage</keyword>
<dbReference type="InterPro" id="IPR010285">
    <property type="entry name" value="DNA_helicase_pif1-like_DEAD"/>
</dbReference>
<keyword evidence="5" id="KW-1185">Reference proteome</keyword>
<protein>
    <recommendedName>
        <fullName evidence="1">ATP-dependent DNA helicase</fullName>
        <ecNumber evidence="1">5.6.2.3</ecNumber>
    </recommendedName>
</protein>
<dbReference type="EC" id="5.6.2.3" evidence="1"/>
<comment type="similarity">
    <text evidence="1">Belongs to the helicase family.</text>
</comment>
<evidence type="ECO:0000313" key="5">
    <source>
        <dbReference type="Proteomes" id="UP000077755"/>
    </source>
</evidence>
<keyword evidence="1" id="KW-0347">Helicase</keyword>
<dbReference type="PANTHER" id="PTHR10492">
    <property type="match status" value="1"/>
</dbReference>
<keyword evidence="1" id="KW-0067">ATP-binding</keyword>
<name>A0AAF0XWC3_DAUCS</name>
<dbReference type="InterPro" id="IPR049163">
    <property type="entry name" value="Pif1-like_2B_dom"/>
</dbReference>
<accession>A0AAF0XWC3</accession>
<evidence type="ECO:0000313" key="4">
    <source>
        <dbReference type="EMBL" id="WOH15205.1"/>
    </source>
</evidence>
<comment type="cofactor">
    <cofactor evidence="1">
        <name>Mg(2+)</name>
        <dbReference type="ChEBI" id="CHEBI:18420"/>
    </cofactor>
</comment>
<dbReference type="GO" id="GO:0016787">
    <property type="term" value="F:hydrolase activity"/>
    <property type="evidence" value="ECO:0007669"/>
    <property type="project" value="UniProtKB-KW"/>
</dbReference>
<dbReference type="AlphaFoldDB" id="A0AAF0XWC3"/>
<keyword evidence="1" id="KW-0378">Hydrolase</keyword>
<dbReference type="Pfam" id="PF21530">
    <property type="entry name" value="Pif1_2B_dom"/>
    <property type="match status" value="1"/>
</dbReference>
<evidence type="ECO:0000259" key="3">
    <source>
        <dbReference type="Pfam" id="PF21530"/>
    </source>
</evidence>
<keyword evidence="1" id="KW-0233">DNA recombination</keyword>
<keyword evidence="1" id="KW-0547">Nucleotide-binding</keyword>
<gene>
    <name evidence="4" type="ORF">DCAR_0934742</name>
</gene>
<dbReference type="PANTHER" id="PTHR10492:SF57">
    <property type="entry name" value="ATP-DEPENDENT DNA HELICASE"/>
    <property type="match status" value="1"/>
</dbReference>
<dbReference type="EMBL" id="CP093351">
    <property type="protein sequence ID" value="WOH15205.1"/>
    <property type="molecule type" value="Genomic_DNA"/>
</dbReference>
<keyword evidence="1" id="KW-0234">DNA repair</keyword>
<dbReference type="GO" id="GO:0005524">
    <property type="term" value="F:ATP binding"/>
    <property type="evidence" value="ECO:0007669"/>
    <property type="project" value="UniProtKB-KW"/>
</dbReference>